<dbReference type="Proteomes" id="UP001162480">
    <property type="component" value="Chromosome 21"/>
</dbReference>
<proteinExistence type="predicted"/>
<protein>
    <submittedName>
        <fullName evidence="1">Uncharacterized protein</fullName>
    </submittedName>
</protein>
<evidence type="ECO:0000313" key="2">
    <source>
        <dbReference type="Proteomes" id="UP001162480"/>
    </source>
</evidence>
<dbReference type="AlphaFoldDB" id="A0AA36BQC1"/>
<gene>
    <name evidence="1" type="ORF">OCTVUL_1B030567</name>
</gene>
<keyword evidence="2" id="KW-1185">Reference proteome</keyword>
<sequence>MLQMKSVTRYTGSSSSFVMNDNCLIQYPNLIQYMQIEKKSFQKGILVCELDAILTLLEYSKIPVLYSLHFDLQRIHNCLWI</sequence>
<evidence type="ECO:0000313" key="1">
    <source>
        <dbReference type="EMBL" id="CAI9738194.1"/>
    </source>
</evidence>
<organism evidence="1 2">
    <name type="scientific">Octopus vulgaris</name>
    <name type="common">Common octopus</name>
    <dbReference type="NCBI Taxonomy" id="6645"/>
    <lineage>
        <taxon>Eukaryota</taxon>
        <taxon>Metazoa</taxon>
        <taxon>Spiralia</taxon>
        <taxon>Lophotrochozoa</taxon>
        <taxon>Mollusca</taxon>
        <taxon>Cephalopoda</taxon>
        <taxon>Coleoidea</taxon>
        <taxon>Octopodiformes</taxon>
        <taxon>Octopoda</taxon>
        <taxon>Incirrata</taxon>
        <taxon>Octopodidae</taxon>
        <taxon>Octopus</taxon>
    </lineage>
</organism>
<reference evidence="1" key="1">
    <citation type="submission" date="2023-08" db="EMBL/GenBank/DDBJ databases">
        <authorList>
            <person name="Alioto T."/>
            <person name="Alioto T."/>
            <person name="Gomez Garrido J."/>
        </authorList>
    </citation>
    <scope>NUCLEOTIDE SEQUENCE</scope>
</reference>
<name>A0AA36BQC1_OCTVU</name>
<accession>A0AA36BQC1</accession>
<dbReference type="EMBL" id="OX597834">
    <property type="protein sequence ID" value="CAI9738194.1"/>
    <property type="molecule type" value="Genomic_DNA"/>
</dbReference>